<comment type="caution">
    <text evidence="1">The sequence shown here is derived from an EMBL/GenBank/DDBJ whole genome shotgun (WGS) entry which is preliminary data.</text>
</comment>
<proteinExistence type="predicted"/>
<evidence type="ECO:0000313" key="2">
    <source>
        <dbReference type="Proteomes" id="UP000790377"/>
    </source>
</evidence>
<keyword evidence="2" id="KW-1185">Reference proteome</keyword>
<sequence length="148" mass="16483">MFLKLSVIATILSLSASAVTAEHSCYRSSPIPGHIWDWQLHTYPVPNCHHQDSKGHKVHSTVYHGAPPPKGPGKCYPIKTHFESFSYTTFGLPGQQIQLFSETGCKGAKYTNGNPTDVFYSIQNWQNNHLAHEVKSFKIVTVNATVED</sequence>
<organism evidence="1 2">
    <name type="scientific">Hygrophoropsis aurantiaca</name>
    <dbReference type="NCBI Taxonomy" id="72124"/>
    <lineage>
        <taxon>Eukaryota</taxon>
        <taxon>Fungi</taxon>
        <taxon>Dikarya</taxon>
        <taxon>Basidiomycota</taxon>
        <taxon>Agaricomycotina</taxon>
        <taxon>Agaricomycetes</taxon>
        <taxon>Agaricomycetidae</taxon>
        <taxon>Boletales</taxon>
        <taxon>Coniophorineae</taxon>
        <taxon>Hygrophoropsidaceae</taxon>
        <taxon>Hygrophoropsis</taxon>
    </lineage>
</organism>
<reference evidence="1" key="1">
    <citation type="journal article" date="2021" name="New Phytol.">
        <title>Evolutionary innovations through gain and loss of genes in the ectomycorrhizal Boletales.</title>
        <authorList>
            <person name="Wu G."/>
            <person name="Miyauchi S."/>
            <person name="Morin E."/>
            <person name="Kuo A."/>
            <person name="Drula E."/>
            <person name="Varga T."/>
            <person name="Kohler A."/>
            <person name="Feng B."/>
            <person name="Cao Y."/>
            <person name="Lipzen A."/>
            <person name="Daum C."/>
            <person name="Hundley H."/>
            <person name="Pangilinan J."/>
            <person name="Johnson J."/>
            <person name="Barry K."/>
            <person name="LaButti K."/>
            <person name="Ng V."/>
            <person name="Ahrendt S."/>
            <person name="Min B."/>
            <person name="Choi I.G."/>
            <person name="Park H."/>
            <person name="Plett J.M."/>
            <person name="Magnuson J."/>
            <person name="Spatafora J.W."/>
            <person name="Nagy L.G."/>
            <person name="Henrissat B."/>
            <person name="Grigoriev I.V."/>
            <person name="Yang Z.L."/>
            <person name="Xu J."/>
            <person name="Martin F.M."/>
        </authorList>
    </citation>
    <scope>NUCLEOTIDE SEQUENCE</scope>
    <source>
        <strain evidence="1">ATCC 28755</strain>
    </source>
</reference>
<protein>
    <submittedName>
        <fullName evidence="1">Uncharacterized protein</fullName>
    </submittedName>
</protein>
<name>A0ACB7ZS76_9AGAM</name>
<dbReference type="EMBL" id="MU268865">
    <property type="protein sequence ID" value="KAH7903603.1"/>
    <property type="molecule type" value="Genomic_DNA"/>
</dbReference>
<accession>A0ACB7ZS76</accession>
<dbReference type="Proteomes" id="UP000790377">
    <property type="component" value="Unassembled WGS sequence"/>
</dbReference>
<gene>
    <name evidence="1" type="ORF">BJ138DRAFT_1167865</name>
</gene>
<evidence type="ECO:0000313" key="1">
    <source>
        <dbReference type="EMBL" id="KAH7903603.1"/>
    </source>
</evidence>